<proteinExistence type="predicted"/>
<protein>
    <recommendedName>
        <fullName evidence="4">Outer membrane protein beta-barrel domain-containing protein</fullName>
    </recommendedName>
</protein>
<keyword evidence="3" id="KW-1185">Reference proteome</keyword>
<name>A0A0P9CSJ7_9GAMM</name>
<evidence type="ECO:0000256" key="1">
    <source>
        <dbReference type="SAM" id="SignalP"/>
    </source>
</evidence>
<evidence type="ECO:0008006" key="4">
    <source>
        <dbReference type="Google" id="ProtNLM"/>
    </source>
</evidence>
<feature type="chain" id="PRO_5010433446" description="Outer membrane protein beta-barrel domain-containing protein" evidence="1">
    <location>
        <begin position="25"/>
        <end position="182"/>
    </location>
</feature>
<reference evidence="3" key="1">
    <citation type="submission" date="2016-10" db="EMBL/GenBank/DDBJ databases">
        <authorList>
            <person name="Varghese N."/>
        </authorList>
    </citation>
    <scope>NUCLEOTIDE SEQUENCE [LARGE SCALE GENOMIC DNA]</scope>
    <source>
        <strain evidence="3">HL 19</strain>
    </source>
</reference>
<keyword evidence="1" id="KW-0732">Signal</keyword>
<dbReference type="Proteomes" id="UP000183104">
    <property type="component" value="Unassembled WGS sequence"/>
</dbReference>
<accession>A0A0P9CSJ7</accession>
<organism evidence="2 3">
    <name type="scientific">Thiohalorhabdus denitrificans</name>
    <dbReference type="NCBI Taxonomy" id="381306"/>
    <lineage>
        <taxon>Bacteria</taxon>
        <taxon>Pseudomonadati</taxon>
        <taxon>Pseudomonadota</taxon>
        <taxon>Gammaproteobacteria</taxon>
        <taxon>Thiohalorhabdales</taxon>
        <taxon>Thiohalorhabdaceae</taxon>
        <taxon>Thiohalorhabdus</taxon>
    </lineage>
</organism>
<evidence type="ECO:0000313" key="2">
    <source>
        <dbReference type="EMBL" id="SCX94868.1"/>
    </source>
</evidence>
<dbReference type="EMBL" id="FMUN01000002">
    <property type="protein sequence ID" value="SCX94868.1"/>
    <property type="molecule type" value="Genomic_DNA"/>
</dbReference>
<feature type="signal peptide" evidence="1">
    <location>
        <begin position="1"/>
        <end position="24"/>
    </location>
</feature>
<dbReference type="AlphaFoldDB" id="A0A0P9CSJ7"/>
<sequence length="182" mass="19859">MRPARTLSRFVLPILLLVGSAAQAGPVAGPSLFGGLAFHDNRFSDSPADRDYSSHGANLGLDYQVPVNGAFSWNPFFSLSLETSDDLAGDPSVRNSILGLEGRAWYRTMFVGAHLGLHRQVVDGDRYTRDGMGLGWGFSLGVQGPGELYTMGMLTRAEGLGVWDGRDVDYTGLRFRIGYRFH</sequence>
<evidence type="ECO:0000313" key="3">
    <source>
        <dbReference type="Proteomes" id="UP000183104"/>
    </source>
</evidence>
<gene>
    <name evidence="2" type="ORF">SAMN05661077_0808</name>
</gene>
<dbReference type="RefSeq" id="WP_054966671.1">
    <property type="nucleotide sequence ID" value="NZ_FMUN01000002.1"/>
</dbReference>